<proteinExistence type="predicted"/>
<dbReference type="InterPro" id="IPR009057">
    <property type="entry name" value="Homeodomain-like_sf"/>
</dbReference>
<dbReference type="RefSeq" id="WP_369344341.1">
    <property type="nucleotide sequence ID" value="NZ_CP129674.1"/>
</dbReference>
<sequence length="183" mass="20768">MRSRSMIVAALLCKLRTSSFNEITISEIAASAGVSRKTFYKNFHGKQDVIDEYICELVDQYLAQAKQLGFVDFRDLLIHYFKFWNASAPTLRVLQRNNLLGSVLDVQTRQLIELLPLQPLPWHDGELGDEKHIDLLMIGGLWNILRFHLQHGDAIKPAALSDEIIASLSLRTAVALPARQRDE</sequence>
<feature type="domain" description="HTH tetR-type" evidence="3">
    <location>
        <begin position="1"/>
        <end position="61"/>
    </location>
</feature>
<evidence type="ECO:0000256" key="2">
    <source>
        <dbReference type="PROSITE-ProRule" id="PRU00335"/>
    </source>
</evidence>
<evidence type="ECO:0000313" key="4">
    <source>
        <dbReference type="EMBL" id="XDS44795.1"/>
    </source>
</evidence>
<accession>A0AB39U7D4</accession>
<organism evidence="4">
    <name type="scientific">Bifidobacterium aquikefiricola</name>
    <dbReference type="NCBI Taxonomy" id="3059038"/>
    <lineage>
        <taxon>Bacteria</taxon>
        <taxon>Bacillati</taxon>
        <taxon>Actinomycetota</taxon>
        <taxon>Actinomycetes</taxon>
        <taxon>Bifidobacteriales</taxon>
        <taxon>Bifidobacteriaceae</taxon>
        <taxon>Bifidobacterium</taxon>
    </lineage>
</organism>
<dbReference type="AlphaFoldDB" id="A0AB39U7D4"/>
<dbReference type="Gene3D" id="1.10.357.10">
    <property type="entry name" value="Tetracycline Repressor, domain 2"/>
    <property type="match status" value="1"/>
</dbReference>
<protein>
    <submittedName>
        <fullName evidence="4">TetR/AcrR family transcriptional regulator</fullName>
    </submittedName>
</protein>
<name>A0AB39U7D4_9BIFI</name>
<dbReference type="EMBL" id="CP129674">
    <property type="protein sequence ID" value="XDS44795.1"/>
    <property type="molecule type" value="Genomic_DNA"/>
</dbReference>
<evidence type="ECO:0000256" key="1">
    <source>
        <dbReference type="ARBA" id="ARBA00023125"/>
    </source>
</evidence>
<dbReference type="KEGG" id="baqk:QN215_01270"/>
<dbReference type="PROSITE" id="PS50977">
    <property type="entry name" value="HTH_TETR_2"/>
    <property type="match status" value="1"/>
</dbReference>
<reference evidence="4" key="1">
    <citation type="submission" date="2023-07" db="EMBL/GenBank/DDBJ databases">
        <title>Bifidobacterium aquikefiriaerophilum sp. nov. and Bifidobacterium eccum sp. nov., isolated from water kefir.</title>
        <authorList>
            <person name="Breselge S."/>
            <person name="Bellassi P."/>
            <person name="Barcenilla C."/>
            <person name="Alvarez-Ordonez A."/>
            <person name="Morelli L."/>
            <person name="Cotter P.D."/>
        </authorList>
    </citation>
    <scope>NUCLEOTIDE SEQUENCE</scope>
    <source>
        <strain evidence="4">WK041_4_12</strain>
    </source>
</reference>
<dbReference type="InterPro" id="IPR001647">
    <property type="entry name" value="HTH_TetR"/>
</dbReference>
<dbReference type="GO" id="GO:0003677">
    <property type="term" value="F:DNA binding"/>
    <property type="evidence" value="ECO:0007669"/>
    <property type="project" value="UniProtKB-UniRule"/>
</dbReference>
<keyword evidence="1 2" id="KW-0238">DNA-binding</keyword>
<feature type="DNA-binding region" description="H-T-H motif" evidence="2">
    <location>
        <begin position="24"/>
        <end position="43"/>
    </location>
</feature>
<dbReference type="SUPFAM" id="SSF46689">
    <property type="entry name" value="Homeodomain-like"/>
    <property type="match status" value="1"/>
</dbReference>
<evidence type="ECO:0000259" key="3">
    <source>
        <dbReference type="PROSITE" id="PS50977"/>
    </source>
</evidence>
<gene>
    <name evidence="4" type="ORF">QN215_01270</name>
</gene>
<dbReference type="Pfam" id="PF00440">
    <property type="entry name" value="TetR_N"/>
    <property type="match status" value="1"/>
</dbReference>